<dbReference type="InterPro" id="IPR004843">
    <property type="entry name" value="Calcineurin-like_PHP"/>
</dbReference>
<dbReference type="NCBIfam" id="TIGR00619">
    <property type="entry name" value="sbcd"/>
    <property type="match status" value="1"/>
</dbReference>
<keyword evidence="6 7" id="KW-0269">Exonuclease</keyword>
<feature type="domain" description="Nuclease SbcCD subunit D C-terminal" evidence="9">
    <location>
        <begin position="279"/>
        <end position="379"/>
    </location>
</feature>
<keyword evidence="5 7" id="KW-0378">Hydrolase</keyword>
<dbReference type="SUPFAM" id="SSF56300">
    <property type="entry name" value="Metallo-dependent phosphatases"/>
    <property type="match status" value="1"/>
</dbReference>
<accession>A0A0U3GZC6</accession>
<dbReference type="InterPro" id="IPR050535">
    <property type="entry name" value="DNA_Repair-Maintenance_Comp"/>
</dbReference>
<proteinExistence type="inferred from homology"/>
<comment type="similarity">
    <text evidence="1 7">Belongs to the SbcD family.</text>
</comment>
<dbReference type="EMBL" id="CP013612">
    <property type="protein sequence ID" value="ALU45694.1"/>
    <property type="molecule type" value="Genomic_DNA"/>
</dbReference>
<dbReference type="KEGG" id="prr:AT705_22410"/>
<comment type="subunit">
    <text evidence="2 7">Heterodimer of SbcC and SbcD.</text>
</comment>
<dbReference type="InterPro" id="IPR041796">
    <property type="entry name" value="Mre11_N"/>
</dbReference>
<comment type="function">
    <text evidence="7">SbcCD cleaves DNA hairpin structures. These structures can inhibit DNA replication and are intermediates in certain DNA recombination reactions. The complex acts as a 3'-&gt;5' double strand exonuclease that can open hairpins. It also has a 5' single-strand endonuclease activity.</text>
</comment>
<dbReference type="InterPro" id="IPR004593">
    <property type="entry name" value="SbcD"/>
</dbReference>
<dbReference type="PANTHER" id="PTHR30337">
    <property type="entry name" value="COMPONENT OF ATP-DEPENDENT DSDNA EXONUCLEASE"/>
    <property type="match status" value="1"/>
</dbReference>
<evidence type="ECO:0000256" key="4">
    <source>
        <dbReference type="ARBA" id="ARBA00022722"/>
    </source>
</evidence>
<evidence type="ECO:0000256" key="2">
    <source>
        <dbReference type="ARBA" id="ARBA00011322"/>
    </source>
</evidence>
<dbReference type="GO" id="GO:0006310">
    <property type="term" value="P:DNA recombination"/>
    <property type="evidence" value="ECO:0007669"/>
    <property type="project" value="UniProtKB-KW"/>
</dbReference>
<reference evidence="10 11" key="1">
    <citation type="submission" date="2015-12" db="EMBL/GenBank/DDBJ databases">
        <title>Complete genome sequence of Pseudoalteromonas rubra SCSIO 6842, harboring a conjugative plasmid.</title>
        <authorList>
            <person name="Li B."/>
            <person name="Wang X."/>
        </authorList>
    </citation>
    <scope>NUCLEOTIDE SEQUENCE [LARGE SCALE GENOMIC DNA]</scope>
    <source>
        <strain evidence="10 11">SCSIO 6842</strain>
    </source>
</reference>
<evidence type="ECO:0000259" key="8">
    <source>
        <dbReference type="Pfam" id="PF00149"/>
    </source>
</evidence>
<keyword evidence="7" id="KW-0235">DNA replication</keyword>
<protein>
    <recommendedName>
        <fullName evidence="3 7">Nuclease SbcCD subunit D</fullName>
    </recommendedName>
</protein>
<dbReference type="CDD" id="cd00840">
    <property type="entry name" value="MPP_Mre11_N"/>
    <property type="match status" value="1"/>
</dbReference>
<dbReference type="Pfam" id="PF12320">
    <property type="entry name" value="SbcD_C"/>
    <property type="match status" value="1"/>
</dbReference>
<keyword evidence="7" id="KW-0233">DNA recombination</keyword>
<dbReference type="Pfam" id="PF00149">
    <property type="entry name" value="Metallophos"/>
    <property type="match status" value="1"/>
</dbReference>
<evidence type="ECO:0000256" key="1">
    <source>
        <dbReference type="ARBA" id="ARBA00010555"/>
    </source>
</evidence>
<dbReference type="GO" id="GO:0008408">
    <property type="term" value="F:3'-5' exonuclease activity"/>
    <property type="evidence" value="ECO:0007669"/>
    <property type="project" value="InterPro"/>
</dbReference>
<evidence type="ECO:0000256" key="3">
    <source>
        <dbReference type="ARBA" id="ARBA00013365"/>
    </source>
</evidence>
<dbReference type="PANTHER" id="PTHR30337:SF0">
    <property type="entry name" value="NUCLEASE SBCCD SUBUNIT D"/>
    <property type="match status" value="1"/>
</dbReference>
<evidence type="ECO:0000313" key="11">
    <source>
        <dbReference type="Proteomes" id="UP000069015"/>
    </source>
</evidence>
<name>A0A0U3GZC6_9GAMM</name>
<dbReference type="InterPro" id="IPR029052">
    <property type="entry name" value="Metallo-depent_PP-like"/>
</dbReference>
<dbReference type="GO" id="GO:0004519">
    <property type="term" value="F:endonuclease activity"/>
    <property type="evidence" value="ECO:0007669"/>
    <property type="project" value="UniProtKB-KW"/>
</dbReference>
<evidence type="ECO:0000256" key="6">
    <source>
        <dbReference type="ARBA" id="ARBA00022839"/>
    </source>
</evidence>
<keyword evidence="7" id="KW-0255">Endonuclease</keyword>
<feature type="domain" description="Calcineurin-like phosphoesterase" evidence="8">
    <location>
        <begin position="1"/>
        <end position="221"/>
    </location>
</feature>
<evidence type="ECO:0000259" key="9">
    <source>
        <dbReference type="Pfam" id="PF12320"/>
    </source>
</evidence>
<dbReference type="Gene3D" id="3.60.21.10">
    <property type="match status" value="1"/>
</dbReference>
<organism evidence="10 11">
    <name type="scientific">Pseudoalteromonas rubra</name>
    <dbReference type="NCBI Taxonomy" id="43658"/>
    <lineage>
        <taxon>Bacteria</taxon>
        <taxon>Pseudomonadati</taxon>
        <taxon>Pseudomonadota</taxon>
        <taxon>Gammaproteobacteria</taxon>
        <taxon>Alteromonadales</taxon>
        <taxon>Pseudoalteromonadaceae</taxon>
        <taxon>Pseudoalteromonas</taxon>
    </lineage>
</organism>
<evidence type="ECO:0000313" key="10">
    <source>
        <dbReference type="EMBL" id="ALU45694.1"/>
    </source>
</evidence>
<dbReference type="InterPro" id="IPR026843">
    <property type="entry name" value="SbcD_C"/>
</dbReference>
<gene>
    <name evidence="7" type="primary">sbcD</name>
    <name evidence="10" type="ORF">AT705_22410</name>
</gene>
<keyword evidence="4 7" id="KW-0540">Nuclease</keyword>
<dbReference type="Proteomes" id="UP000069015">
    <property type="component" value="Chromosome 2"/>
</dbReference>
<dbReference type="AlphaFoldDB" id="A0A0U3GZC6"/>
<evidence type="ECO:0000256" key="7">
    <source>
        <dbReference type="RuleBase" id="RU363069"/>
    </source>
</evidence>
<evidence type="ECO:0000256" key="5">
    <source>
        <dbReference type="ARBA" id="ARBA00022801"/>
    </source>
</evidence>
<sequence length="406" mass="45275">MKVLHTSDWHLGQQFYEHSRHAEHQHFLDWLCVTLTSHQINVLIVSGDIYHSATPSAMAEQQLYAFIRRAKADNPDLHIVITAGNHDSANRIETAKPLLSQFDTHVVGRFDKHNPQDVVKTLNTGLGTLQVVAMPFLRSADLDTQADDPLAYQRGVERAYQAAYQGLDAQLPVLAMGHLHAKGGSISGDSERNITIGGFDAITADVFGERPDYVALGHLHKAQKVAGSEAIRYCGTPLPMSFSERNYRHQVLLVEFSDNELCSVKPLDVPRLKPVILLPERGGATLDELIALLNELDLSQYQNQGTATPYLRLRLNASDTDSQFRTKIEQALANKQVHFCGIERVRNTQQSTDMPHFEDLGQVEKLEPMSLLELAYRAQIDSEQAVPQALQDCLMQVLASVQEQEA</sequence>
<dbReference type="RefSeq" id="WP_058798554.1">
    <property type="nucleotide sequence ID" value="NZ_CP013612.1"/>
</dbReference>
<dbReference type="GO" id="GO:0006260">
    <property type="term" value="P:DNA replication"/>
    <property type="evidence" value="ECO:0007669"/>
    <property type="project" value="UniProtKB-KW"/>
</dbReference>